<feature type="transmembrane region" description="Helical" evidence="1">
    <location>
        <begin position="87"/>
        <end position="107"/>
    </location>
</feature>
<accession>A0A1T4MZC7</accession>
<dbReference type="AlphaFoldDB" id="A0A1T4MZC7"/>
<keyword evidence="4" id="KW-1185">Reference proteome</keyword>
<proteinExistence type="predicted"/>
<keyword evidence="3" id="KW-0418">Kinase</keyword>
<dbReference type="Pfam" id="PF14501">
    <property type="entry name" value="HATPase_c_5"/>
    <property type="match status" value="1"/>
</dbReference>
<dbReference type="PANTHER" id="PTHR40448">
    <property type="entry name" value="TWO-COMPONENT SENSOR HISTIDINE KINASE"/>
    <property type="match status" value="1"/>
</dbReference>
<dbReference type="Gene3D" id="3.30.565.10">
    <property type="entry name" value="Histidine kinase-like ATPase, C-terminal domain"/>
    <property type="match status" value="1"/>
</dbReference>
<gene>
    <name evidence="3" type="ORF">SAMN02745973_01492</name>
</gene>
<feature type="transmembrane region" description="Helical" evidence="1">
    <location>
        <begin position="6"/>
        <end position="26"/>
    </location>
</feature>
<dbReference type="InterPro" id="IPR036890">
    <property type="entry name" value="HATPase_C_sf"/>
</dbReference>
<feature type="transmembrane region" description="Helical" evidence="1">
    <location>
        <begin position="38"/>
        <end position="56"/>
    </location>
</feature>
<dbReference type="EMBL" id="FUWV01000009">
    <property type="protein sequence ID" value="SJZ72137.1"/>
    <property type="molecule type" value="Genomic_DNA"/>
</dbReference>
<name>A0A1T4MZC7_9FIRM</name>
<evidence type="ECO:0000259" key="2">
    <source>
        <dbReference type="Pfam" id="PF14501"/>
    </source>
</evidence>
<feature type="transmembrane region" description="Helical" evidence="1">
    <location>
        <begin position="159"/>
        <end position="178"/>
    </location>
</feature>
<keyword evidence="1" id="KW-0472">Membrane</keyword>
<dbReference type="InterPro" id="IPR032834">
    <property type="entry name" value="NatK-like_C"/>
</dbReference>
<feature type="transmembrane region" description="Helical" evidence="1">
    <location>
        <begin position="190"/>
        <end position="213"/>
    </location>
</feature>
<dbReference type="SUPFAM" id="SSF55874">
    <property type="entry name" value="ATPase domain of HSP90 chaperone/DNA topoisomerase II/histidine kinase"/>
    <property type="match status" value="1"/>
</dbReference>
<protein>
    <submittedName>
        <fullName evidence="3">Sensor histidine kinase YesM</fullName>
    </submittedName>
</protein>
<feature type="transmembrane region" description="Helical" evidence="1">
    <location>
        <begin position="127"/>
        <end position="147"/>
    </location>
</feature>
<feature type="transmembrane region" description="Helical" evidence="1">
    <location>
        <begin position="62"/>
        <end position="80"/>
    </location>
</feature>
<evidence type="ECO:0000313" key="3">
    <source>
        <dbReference type="EMBL" id="SJZ72137.1"/>
    </source>
</evidence>
<dbReference type="GO" id="GO:0042802">
    <property type="term" value="F:identical protein binding"/>
    <property type="evidence" value="ECO:0007669"/>
    <property type="project" value="TreeGrafter"/>
</dbReference>
<dbReference type="GO" id="GO:0016301">
    <property type="term" value="F:kinase activity"/>
    <property type="evidence" value="ECO:0007669"/>
    <property type="project" value="UniProtKB-KW"/>
</dbReference>
<dbReference type="PANTHER" id="PTHR40448:SF1">
    <property type="entry name" value="TWO-COMPONENT SENSOR HISTIDINE KINASE"/>
    <property type="match status" value="1"/>
</dbReference>
<reference evidence="3 4" key="1">
    <citation type="submission" date="2017-02" db="EMBL/GenBank/DDBJ databases">
        <authorList>
            <person name="Peterson S.W."/>
        </authorList>
    </citation>
    <scope>NUCLEOTIDE SEQUENCE [LARGE SCALE GENOMIC DNA]</scope>
    <source>
        <strain evidence="3 4">DSM 15102</strain>
    </source>
</reference>
<feature type="domain" description="Sensor histidine kinase NatK-like C-terminal" evidence="2">
    <location>
        <begin position="333"/>
        <end position="432"/>
    </location>
</feature>
<organism evidence="3 4">
    <name type="scientific">Garciella nitratireducens DSM 15102</name>
    <dbReference type="NCBI Taxonomy" id="1121911"/>
    <lineage>
        <taxon>Bacteria</taxon>
        <taxon>Bacillati</taxon>
        <taxon>Bacillota</taxon>
        <taxon>Clostridia</taxon>
        <taxon>Eubacteriales</taxon>
        <taxon>Eubacteriaceae</taxon>
        <taxon>Garciella</taxon>
    </lineage>
</organism>
<keyword evidence="3" id="KW-0808">Transferase</keyword>
<dbReference type="Proteomes" id="UP000196365">
    <property type="component" value="Unassembled WGS sequence"/>
</dbReference>
<evidence type="ECO:0000256" key="1">
    <source>
        <dbReference type="SAM" id="Phobius"/>
    </source>
</evidence>
<sequence length="438" mass="52181">MNPINYIFEYLVCLTEVCIFYFLLNYLSENKVNYTKPVIGFFIFTTTFFIFIFTLFQFPIYIQGVLTFLIYFIFSSIYDFSFFYKFFILLLFNVVILLIDFFFISVLGSISSIYPEKVLDLRSNLRYIISLFNKLMMFLCVYSIAKILKPNKILLPKRYSFFIWGIFLLTIFTILFLFQQSLVLSVNTKFYNILLVTSITFMIIDAIVFYYYLSSNQFYLQSQKKEIEKLYQKANKKYIKESKQQTEYLYKIWHDLNNHIKNLELLMNNANHKDSFPYMESLKKSVNKIPNKILTGNKIADVVFNQKSTDAALNDIKFYVKANLPSKLTIEDTDFSSILFNTIDNAIEASLNIEKKEDRLIHIEIYPKRQYLYYEIINNIAPSMIQKRKKYFNKKEYLSPGYGLMILQDIADKYDGYLNYGIMDGQFQLRMYLLLDKI</sequence>
<evidence type="ECO:0000313" key="4">
    <source>
        <dbReference type="Proteomes" id="UP000196365"/>
    </source>
</evidence>
<keyword evidence="1" id="KW-0812">Transmembrane</keyword>
<keyword evidence="1" id="KW-1133">Transmembrane helix</keyword>